<evidence type="ECO:0000313" key="4">
    <source>
        <dbReference type="WBParaSite" id="GPUH_0001485501-mRNA-1"/>
    </source>
</evidence>
<reference evidence="4" key="1">
    <citation type="submission" date="2016-06" db="UniProtKB">
        <authorList>
            <consortium name="WormBaseParasite"/>
        </authorList>
    </citation>
    <scope>IDENTIFICATION</scope>
</reference>
<dbReference type="AlphaFoldDB" id="A0A183E1J5"/>
<dbReference type="OrthoDB" id="5861256at2759"/>
<dbReference type="Proteomes" id="UP000271098">
    <property type="component" value="Unassembled WGS sequence"/>
</dbReference>
<evidence type="ECO:0000256" key="1">
    <source>
        <dbReference type="SAM" id="Phobius"/>
    </source>
</evidence>
<feature type="transmembrane region" description="Helical" evidence="1">
    <location>
        <begin position="212"/>
        <end position="238"/>
    </location>
</feature>
<sequence length="268" mass="29859">MQQYNTTSQEKQLPFGYRGILEQGIEGMTAASTLSTTTLSGEQQACARYEYDEAHKLVPDPMCSCPAGEMPDPENVDELTTVSTFGVVVDEMCGGMVTDPQERARLAVLVLRRTGLPYQVCVRRDGDPVLVQLDCSYCTVTQIAEAFERNAQDRYVPLNHADCLVDGPRYRCQCHKGWNDTSLDIGKAEGRRCEQLALLKADGCIPFLGICLLWWFLLLGIILFLILPLLCFVSYILLKWCLGTRVANVVDEQVGLLATCYSFVNFSC</sequence>
<gene>
    <name evidence="2" type="ORF">GPUH_LOCUS14836</name>
</gene>
<accession>A0A183E1J5</accession>
<evidence type="ECO:0000313" key="2">
    <source>
        <dbReference type="EMBL" id="VDN24859.1"/>
    </source>
</evidence>
<keyword evidence="3" id="KW-1185">Reference proteome</keyword>
<organism evidence="4">
    <name type="scientific">Gongylonema pulchrum</name>
    <dbReference type="NCBI Taxonomy" id="637853"/>
    <lineage>
        <taxon>Eukaryota</taxon>
        <taxon>Metazoa</taxon>
        <taxon>Ecdysozoa</taxon>
        <taxon>Nematoda</taxon>
        <taxon>Chromadorea</taxon>
        <taxon>Rhabditida</taxon>
        <taxon>Spirurina</taxon>
        <taxon>Spiruromorpha</taxon>
        <taxon>Spiruroidea</taxon>
        <taxon>Gongylonematidae</taxon>
        <taxon>Gongylonema</taxon>
    </lineage>
</organism>
<evidence type="ECO:0000313" key="3">
    <source>
        <dbReference type="Proteomes" id="UP000271098"/>
    </source>
</evidence>
<keyword evidence="1" id="KW-1133">Transmembrane helix</keyword>
<keyword evidence="1" id="KW-0472">Membrane</keyword>
<proteinExistence type="predicted"/>
<reference evidence="2 3" key="2">
    <citation type="submission" date="2018-11" db="EMBL/GenBank/DDBJ databases">
        <authorList>
            <consortium name="Pathogen Informatics"/>
        </authorList>
    </citation>
    <scope>NUCLEOTIDE SEQUENCE [LARGE SCALE GENOMIC DNA]</scope>
</reference>
<protein>
    <submittedName>
        <fullName evidence="4">Phlebovirus glycoprotein G2 fusion domain-containing protein</fullName>
    </submittedName>
</protein>
<name>A0A183E1J5_9BILA</name>
<dbReference type="WBParaSite" id="GPUH_0001485501-mRNA-1">
    <property type="protein sequence ID" value="GPUH_0001485501-mRNA-1"/>
    <property type="gene ID" value="GPUH_0001485501"/>
</dbReference>
<keyword evidence="1" id="KW-0812">Transmembrane</keyword>
<dbReference type="EMBL" id="UYRT01081703">
    <property type="protein sequence ID" value="VDN24859.1"/>
    <property type="molecule type" value="Genomic_DNA"/>
</dbReference>